<proteinExistence type="predicted"/>
<accession>A0A426XSL9</accession>
<sequence length="106" mass="11975">QSKGAPKDAQIDENPPGAQGPACFHRDYDHDMKECHDLKNQIEELIRKGYLGSYVKRPQEPSSCPHGLIEKQIDVIFGELVSNEDSLSGWNAYAQAIVEKRPKQKR</sequence>
<dbReference type="EMBL" id="AMZH03017843">
    <property type="protein sequence ID" value="RRT42434.1"/>
    <property type="molecule type" value="Genomic_DNA"/>
</dbReference>
<dbReference type="AlphaFoldDB" id="A0A426XSL9"/>
<feature type="compositionally biased region" description="Basic and acidic residues" evidence="1">
    <location>
        <begin position="1"/>
        <end position="10"/>
    </location>
</feature>
<gene>
    <name evidence="2" type="ORF">B296_00039743</name>
</gene>
<name>A0A426XSL9_ENSVE</name>
<feature type="non-terminal residue" evidence="2">
    <location>
        <position position="1"/>
    </location>
</feature>
<evidence type="ECO:0000313" key="3">
    <source>
        <dbReference type="Proteomes" id="UP000287651"/>
    </source>
</evidence>
<dbReference type="Proteomes" id="UP000287651">
    <property type="component" value="Unassembled WGS sequence"/>
</dbReference>
<feature type="region of interest" description="Disordered" evidence="1">
    <location>
        <begin position="1"/>
        <end position="25"/>
    </location>
</feature>
<comment type="caution">
    <text evidence="2">The sequence shown here is derived from an EMBL/GenBank/DDBJ whole genome shotgun (WGS) entry which is preliminary data.</text>
</comment>
<reference evidence="2 3" key="1">
    <citation type="journal article" date="2014" name="Agronomy (Basel)">
        <title>A Draft Genome Sequence for Ensete ventricosum, the Drought-Tolerant Tree Against Hunger.</title>
        <authorList>
            <person name="Harrison J."/>
            <person name="Moore K.A."/>
            <person name="Paszkiewicz K."/>
            <person name="Jones T."/>
            <person name="Grant M."/>
            <person name="Ambacheew D."/>
            <person name="Muzemil S."/>
            <person name="Studholme D.J."/>
        </authorList>
    </citation>
    <scope>NUCLEOTIDE SEQUENCE [LARGE SCALE GENOMIC DNA]</scope>
</reference>
<organism evidence="2 3">
    <name type="scientific">Ensete ventricosum</name>
    <name type="common">Abyssinian banana</name>
    <name type="synonym">Musa ensete</name>
    <dbReference type="NCBI Taxonomy" id="4639"/>
    <lineage>
        <taxon>Eukaryota</taxon>
        <taxon>Viridiplantae</taxon>
        <taxon>Streptophyta</taxon>
        <taxon>Embryophyta</taxon>
        <taxon>Tracheophyta</taxon>
        <taxon>Spermatophyta</taxon>
        <taxon>Magnoliopsida</taxon>
        <taxon>Liliopsida</taxon>
        <taxon>Zingiberales</taxon>
        <taxon>Musaceae</taxon>
        <taxon>Ensete</taxon>
    </lineage>
</organism>
<evidence type="ECO:0000256" key="1">
    <source>
        <dbReference type="SAM" id="MobiDB-lite"/>
    </source>
</evidence>
<evidence type="ECO:0000313" key="2">
    <source>
        <dbReference type="EMBL" id="RRT42434.1"/>
    </source>
</evidence>
<protein>
    <submittedName>
        <fullName evidence="2">Uncharacterized protein</fullName>
    </submittedName>
</protein>